<evidence type="ECO:0000313" key="2">
    <source>
        <dbReference type="EMBL" id="SDN27414.1"/>
    </source>
</evidence>
<gene>
    <name evidence="2" type="ORF">SAMN05216544_2305</name>
</gene>
<dbReference type="RefSeq" id="WP_074522258.1">
    <property type="nucleotide sequence ID" value="NZ_FNHZ01000010.1"/>
</dbReference>
<dbReference type="AlphaFoldDB" id="A0A1H0A290"/>
<name>A0A1H0A290_9FIRM</name>
<protein>
    <submittedName>
        <fullName evidence="2">Uncharacterized membrane protein YczE</fullName>
    </submittedName>
</protein>
<keyword evidence="1" id="KW-0472">Membrane</keyword>
<evidence type="ECO:0000313" key="3">
    <source>
        <dbReference type="Proteomes" id="UP000187651"/>
    </source>
</evidence>
<keyword evidence="3" id="KW-1185">Reference proteome</keyword>
<accession>A0A1H0A290</accession>
<evidence type="ECO:0000256" key="1">
    <source>
        <dbReference type="SAM" id="Phobius"/>
    </source>
</evidence>
<keyword evidence="1" id="KW-1133">Transmembrane helix</keyword>
<sequence>MKKNVSRIILYLVGLFIITIGINLSIISALGVSPVSAFTYPLSQATGLSLGLITVLTYSVLVLIQWLLLQKQFKAKDLLQIPFSMCFGLFVDMTGRILAFIHPENYLQQFLIMMLGVIVCALGATIYIAMDIVPNAPEGFNLAVSKRFSMPFSRSKVLSDCLFIAVGVVISLLSQGKVTAIREGTLVSALLTGIIIGKFQKILNEPLKRVAFEEKNICEGELVNE</sequence>
<reference evidence="3" key="1">
    <citation type="submission" date="2016-10" db="EMBL/GenBank/DDBJ databases">
        <authorList>
            <person name="Varghese N."/>
            <person name="Submissions S."/>
        </authorList>
    </citation>
    <scope>NUCLEOTIDE SEQUENCE [LARGE SCALE GENOMIC DNA]</scope>
    <source>
        <strain evidence="3">M83</strain>
    </source>
</reference>
<organism evidence="2 3">
    <name type="scientific">Lachnospira pectinoschiza</name>
    <dbReference type="NCBI Taxonomy" id="28052"/>
    <lineage>
        <taxon>Bacteria</taxon>
        <taxon>Bacillati</taxon>
        <taxon>Bacillota</taxon>
        <taxon>Clostridia</taxon>
        <taxon>Lachnospirales</taxon>
        <taxon>Lachnospiraceae</taxon>
        <taxon>Lachnospira</taxon>
    </lineage>
</organism>
<feature type="transmembrane region" description="Helical" evidence="1">
    <location>
        <begin position="50"/>
        <end position="69"/>
    </location>
</feature>
<keyword evidence="1" id="KW-0812">Transmembrane</keyword>
<feature type="transmembrane region" description="Helical" evidence="1">
    <location>
        <begin position="81"/>
        <end position="101"/>
    </location>
</feature>
<dbReference type="InterPro" id="IPR038750">
    <property type="entry name" value="YczE/YyaS-like"/>
</dbReference>
<dbReference type="PANTHER" id="PTHR40078">
    <property type="entry name" value="INTEGRAL MEMBRANE PROTEIN-RELATED"/>
    <property type="match status" value="1"/>
</dbReference>
<dbReference type="EMBL" id="FNHZ01000010">
    <property type="protein sequence ID" value="SDN27414.1"/>
    <property type="molecule type" value="Genomic_DNA"/>
</dbReference>
<feature type="transmembrane region" description="Helical" evidence="1">
    <location>
        <begin position="107"/>
        <end position="130"/>
    </location>
</feature>
<dbReference type="PANTHER" id="PTHR40078:SF1">
    <property type="entry name" value="INTEGRAL MEMBRANE PROTEIN"/>
    <property type="match status" value="1"/>
</dbReference>
<dbReference type="OrthoDB" id="87655at2"/>
<dbReference type="Proteomes" id="UP000187651">
    <property type="component" value="Unassembled WGS sequence"/>
</dbReference>
<dbReference type="Pfam" id="PF19700">
    <property type="entry name" value="DUF6198"/>
    <property type="match status" value="1"/>
</dbReference>
<feature type="transmembrane region" description="Helical" evidence="1">
    <location>
        <begin position="9"/>
        <end position="30"/>
    </location>
</feature>
<proteinExistence type="predicted"/>